<name>A0A498SUG6_ACAVI</name>
<accession>A0A498SUG6</accession>
<dbReference type="Proteomes" id="UP000276991">
    <property type="component" value="Unassembled WGS sequence"/>
</dbReference>
<dbReference type="AlphaFoldDB" id="A0A498SUG6"/>
<reference evidence="2 3" key="1">
    <citation type="submission" date="2018-08" db="EMBL/GenBank/DDBJ databases">
        <authorList>
            <person name="Laetsch R D."/>
            <person name="Stevens L."/>
            <person name="Kumar S."/>
            <person name="Blaxter L. M."/>
        </authorList>
    </citation>
    <scope>NUCLEOTIDE SEQUENCE [LARGE SCALE GENOMIC DNA]</scope>
</reference>
<protein>
    <submittedName>
        <fullName evidence="2">Uncharacterized protein</fullName>
    </submittedName>
</protein>
<evidence type="ECO:0000313" key="3">
    <source>
        <dbReference type="Proteomes" id="UP000276991"/>
    </source>
</evidence>
<keyword evidence="3" id="KW-1185">Reference proteome</keyword>
<gene>
    <name evidence="2" type="ORF">NAV_LOCUS8632</name>
</gene>
<evidence type="ECO:0000256" key="1">
    <source>
        <dbReference type="SAM" id="MobiDB-lite"/>
    </source>
</evidence>
<feature type="non-terminal residue" evidence="2">
    <location>
        <position position="1"/>
    </location>
</feature>
<dbReference type="EMBL" id="UPTC01002760">
    <property type="protein sequence ID" value="VBB33841.1"/>
    <property type="molecule type" value="Genomic_DNA"/>
</dbReference>
<evidence type="ECO:0000313" key="2">
    <source>
        <dbReference type="EMBL" id="VBB33841.1"/>
    </source>
</evidence>
<sequence length="94" mass="10790">TSLIFTLRIKIHTESHLHIPSGNQFMDFETSCEVAVVECNSEARIKDNSNGKGDRNGKETDRERVVAEVHRPQSLEIRKMFGWQRGAAHENNRK</sequence>
<proteinExistence type="predicted"/>
<feature type="region of interest" description="Disordered" evidence="1">
    <location>
        <begin position="43"/>
        <end position="63"/>
    </location>
</feature>
<organism evidence="2 3">
    <name type="scientific">Acanthocheilonema viteae</name>
    <name type="common">Filarial nematode worm</name>
    <name type="synonym">Dipetalonema viteae</name>
    <dbReference type="NCBI Taxonomy" id="6277"/>
    <lineage>
        <taxon>Eukaryota</taxon>
        <taxon>Metazoa</taxon>
        <taxon>Ecdysozoa</taxon>
        <taxon>Nematoda</taxon>
        <taxon>Chromadorea</taxon>
        <taxon>Rhabditida</taxon>
        <taxon>Spirurina</taxon>
        <taxon>Spiruromorpha</taxon>
        <taxon>Filarioidea</taxon>
        <taxon>Onchocercidae</taxon>
        <taxon>Acanthocheilonema</taxon>
    </lineage>
</organism>